<proteinExistence type="predicted"/>
<gene>
    <name evidence="1" type="ORF">FWILDA_LOCUS18791</name>
</gene>
<dbReference type="AlphaFoldDB" id="A0A9W4TB01"/>
<feature type="non-terminal residue" evidence="1">
    <location>
        <position position="1"/>
    </location>
</feature>
<comment type="caution">
    <text evidence="1">The sequence shown here is derived from an EMBL/GenBank/DDBJ whole genome shotgun (WGS) entry which is preliminary data.</text>
</comment>
<dbReference type="Proteomes" id="UP001153678">
    <property type="component" value="Unassembled WGS sequence"/>
</dbReference>
<organism evidence="1 2">
    <name type="scientific">Funneliformis geosporum</name>
    <dbReference type="NCBI Taxonomy" id="1117311"/>
    <lineage>
        <taxon>Eukaryota</taxon>
        <taxon>Fungi</taxon>
        <taxon>Fungi incertae sedis</taxon>
        <taxon>Mucoromycota</taxon>
        <taxon>Glomeromycotina</taxon>
        <taxon>Glomeromycetes</taxon>
        <taxon>Glomerales</taxon>
        <taxon>Glomeraceae</taxon>
        <taxon>Funneliformis</taxon>
    </lineage>
</organism>
<evidence type="ECO:0000313" key="2">
    <source>
        <dbReference type="Proteomes" id="UP001153678"/>
    </source>
</evidence>
<dbReference type="SUPFAM" id="SSF56112">
    <property type="entry name" value="Protein kinase-like (PK-like)"/>
    <property type="match status" value="1"/>
</dbReference>
<evidence type="ECO:0000313" key="1">
    <source>
        <dbReference type="EMBL" id="CAI2198874.1"/>
    </source>
</evidence>
<dbReference type="Gene3D" id="1.10.510.10">
    <property type="entry name" value="Transferase(Phosphotransferase) domain 1"/>
    <property type="match status" value="1"/>
</dbReference>
<reference evidence="1" key="1">
    <citation type="submission" date="2022-08" db="EMBL/GenBank/DDBJ databases">
        <authorList>
            <person name="Kallberg Y."/>
            <person name="Tangrot J."/>
            <person name="Rosling A."/>
        </authorList>
    </citation>
    <scope>NUCLEOTIDE SEQUENCE</scope>
    <source>
        <strain evidence="1">Wild A</strain>
    </source>
</reference>
<protein>
    <submittedName>
        <fullName evidence="1">16169_t:CDS:1</fullName>
    </submittedName>
</protein>
<accession>A0A9W4TB01</accession>
<dbReference type="InterPro" id="IPR011009">
    <property type="entry name" value="Kinase-like_dom_sf"/>
</dbReference>
<feature type="non-terminal residue" evidence="1">
    <location>
        <position position="39"/>
    </location>
</feature>
<name>A0A9W4TB01_9GLOM</name>
<dbReference type="OrthoDB" id="3205772at2759"/>
<dbReference type="EMBL" id="CAMKVN010019750">
    <property type="protein sequence ID" value="CAI2198874.1"/>
    <property type="molecule type" value="Genomic_DNA"/>
</dbReference>
<sequence length="39" mass="4655">KRPKDIENIPKCYISLMKNCWNENPLKRPTALEIKNIIE</sequence>
<keyword evidence="2" id="KW-1185">Reference proteome</keyword>